<keyword evidence="1" id="KW-0732">Signal</keyword>
<feature type="chain" id="PRO_5029681452" evidence="1">
    <location>
        <begin position="21"/>
        <end position="138"/>
    </location>
</feature>
<name>A0A7J7CIR0_TRIWF</name>
<dbReference type="AlphaFoldDB" id="A0A7J7CIR0"/>
<protein>
    <submittedName>
        <fullName evidence="2">Uncharacterized protein</fullName>
    </submittedName>
</protein>
<gene>
    <name evidence="2" type="ORF">HS088_TW16G00393</name>
</gene>
<evidence type="ECO:0000313" key="2">
    <source>
        <dbReference type="EMBL" id="KAF5733952.1"/>
    </source>
</evidence>
<dbReference type="Proteomes" id="UP000593562">
    <property type="component" value="Unassembled WGS sequence"/>
</dbReference>
<feature type="signal peptide" evidence="1">
    <location>
        <begin position="1"/>
        <end position="20"/>
    </location>
</feature>
<accession>A0A7J7CIR0</accession>
<sequence>MRSLNLLSIAVTLRSTTVRAAPSAYLGTRGMGKKSNTTNQVNPRVDKLQQVLNSDSSGAYLMSIMNSNLVLITGLFGRLFVEKTLGSISISQSILFWMFGGPMRDMLDSDFQSFNFVLIFNMCSGFIRPLAVENSTRK</sequence>
<dbReference type="InParanoid" id="A0A7J7CIR0"/>
<keyword evidence="3" id="KW-1185">Reference proteome</keyword>
<proteinExistence type="predicted"/>
<evidence type="ECO:0000313" key="3">
    <source>
        <dbReference type="Proteomes" id="UP000593562"/>
    </source>
</evidence>
<reference evidence="2 3" key="1">
    <citation type="journal article" date="2020" name="Nat. Commun.">
        <title>Genome of Tripterygium wilfordii and identification of cytochrome P450 involved in triptolide biosynthesis.</title>
        <authorList>
            <person name="Tu L."/>
            <person name="Su P."/>
            <person name="Zhang Z."/>
            <person name="Gao L."/>
            <person name="Wang J."/>
            <person name="Hu T."/>
            <person name="Zhou J."/>
            <person name="Zhang Y."/>
            <person name="Zhao Y."/>
            <person name="Liu Y."/>
            <person name="Song Y."/>
            <person name="Tong Y."/>
            <person name="Lu Y."/>
            <person name="Yang J."/>
            <person name="Xu C."/>
            <person name="Jia M."/>
            <person name="Peters R.J."/>
            <person name="Huang L."/>
            <person name="Gao W."/>
        </authorList>
    </citation>
    <scope>NUCLEOTIDE SEQUENCE [LARGE SCALE GENOMIC DNA]</scope>
    <source>
        <strain evidence="3">cv. XIE 37</strain>
        <tissue evidence="2">Leaf</tissue>
    </source>
</reference>
<evidence type="ECO:0000256" key="1">
    <source>
        <dbReference type="SAM" id="SignalP"/>
    </source>
</evidence>
<dbReference type="EMBL" id="JAAARO010000016">
    <property type="protein sequence ID" value="KAF5733952.1"/>
    <property type="molecule type" value="Genomic_DNA"/>
</dbReference>
<comment type="caution">
    <text evidence="2">The sequence shown here is derived from an EMBL/GenBank/DDBJ whole genome shotgun (WGS) entry which is preliminary data.</text>
</comment>
<organism evidence="2 3">
    <name type="scientific">Tripterygium wilfordii</name>
    <name type="common">Thunder God vine</name>
    <dbReference type="NCBI Taxonomy" id="458696"/>
    <lineage>
        <taxon>Eukaryota</taxon>
        <taxon>Viridiplantae</taxon>
        <taxon>Streptophyta</taxon>
        <taxon>Embryophyta</taxon>
        <taxon>Tracheophyta</taxon>
        <taxon>Spermatophyta</taxon>
        <taxon>Magnoliopsida</taxon>
        <taxon>eudicotyledons</taxon>
        <taxon>Gunneridae</taxon>
        <taxon>Pentapetalae</taxon>
        <taxon>rosids</taxon>
        <taxon>fabids</taxon>
        <taxon>Celastrales</taxon>
        <taxon>Celastraceae</taxon>
        <taxon>Tripterygium</taxon>
    </lineage>
</organism>